<evidence type="ECO:0000256" key="1">
    <source>
        <dbReference type="SAM" id="Phobius"/>
    </source>
</evidence>
<name>A0A7S2MNK3_9DINO</name>
<organism evidence="2">
    <name type="scientific">Alexandrium andersonii</name>
    <dbReference type="NCBI Taxonomy" id="327968"/>
    <lineage>
        <taxon>Eukaryota</taxon>
        <taxon>Sar</taxon>
        <taxon>Alveolata</taxon>
        <taxon>Dinophyceae</taxon>
        <taxon>Gonyaulacales</taxon>
        <taxon>Pyrocystaceae</taxon>
        <taxon>Alexandrium</taxon>
    </lineage>
</organism>
<proteinExistence type="predicted"/>
<keyword evidence="1" id="KW-0812">Transmembrane</keyword>
<dbReference type="AlphaFoldDB" id="A0A7S2MNK3"/>
<reference evidence="2" key="1">
    <citation type="submission" date="2021-01" db="EMBL/GenBank/DDBJ databases">
        <authorList>
            <person name="Corre E."/>
            <person name="Pelletier E."/>
            <person name="Niang G."/>
            <person name="Scheremetjew M."/>
            <person name="Finn R."/>
            <person name="Kale V."/>
            <person name="Holt S."/>
            <person name="Cochrane G."/>
            <person name="Meng A."/>
            <person name="Brown T."/>
            <person name="Cohen L."/>
        </authorList>
    </citation>
    <scope>NUCLEOTIDE SEQUENCE</scope>
    <source>
        <strain evidence="2">CCMP2222</strain>
    </source>
</reference>
<accession>A0A7S2MNK3</accession>
<evidence type="ECO:0000313" key="2">
    <source>
        <dbReference type="EMBL" id="CAD9493743.1"/>
    </source>
</evidence>
<keyword evidence="1" id="KW-0472">Membrane</keyword>
<gene>
    <name evidence="2" type="ORF">AAND1436_LOCUS35608</name>
</gene>
<feature type="transmembrane region" description="Helical" evidence="1">
    <location>
        <begin position="13"/>
        <end position="32"/>
    </location>
</feature>
<protein>
    <submittedName>
        <fullName evidence="2">Uncharacterized protein</fullName>
    </submittedName>
</protein>
<dbReference type="EMBL" id="HBGQ01074346">
    <property type="protein sequence ID" value="CAD9493743.1"/>
    <property type="molecule type" value="Transcribed_RNA"/>
</dbReference>
<keyword evidence="1" id="KW-1133">Transmembrane helix</keyword>
<sequence length="230" mass="25201">MAPADGGQAASPWLQRLLLLLPFVGIVGVFVYDGFSWCRYARTQASFDSLKQGTCVMNASDYHTPLLPLKEYFSYPLLGTFGVPHSAWTRVPCKVDLEVFDAQGSSVPVGKHRTLVYFTYWQHYVVDVIHDTCYFLVPEQAKAGHFACSYELNPQGAVDQGVFIGSLEELPKYPQLFLAKATGLSLCTLGPIAIIMCLCARGAIRRRTAAAREAETTLASKSDEPLLAGA</sequence>